<dbReference type="GO" id="GO:0015627">
    <property type="term" value="C:type II protein secretion system complex"/>
    <property type="evidence" value="ECO:0007669"/>
    <property type="project" value="InterPro"/>
</dbReference>
<dbReference type="Pfam" id="PF07963">
    <property type="entry name" value="N_methyl"/>
    <property type="match status" value="1"/>
</dbReference>
<proteinExistence type="predicted"/>
<keyword evidence="4" id="KW-1185">Reference proteome</keyword>
<dbReference type="RefSeq" id="WP_094325033.1">
    <property type="nucleotide sequence ID" value="NZ_CP022347.1"/>
</dbReference>
<evidence type="ECO:0000313" key="4">
    <source>
        <dbReference type="Proteomes" id="UP000201169"/>
    </source>
</evidence>
<dbReference type="GO" id="GO:0015628">
    <property type="term" value="P:protein secretion by the type II secretion system"/>
    <property type="evidence" value="ECO:0007669"/>
    <property type="project" value="InterPro"/>
</dbReference>
<keyword evidence="1" id="KW-0488">Methylation</keyword>
<dbReference type="PRINTS" id="PR00813">
    <property type="entry name" value="BCTERIALGSPG"/>
</dbReference>
<dbReference type="InterPro" id="IPR045584">
    <property type="entry name" value="Pilin-like"/>
</dbReference>
<keyword evidence="2" id="KW-1133">Transmembrane helix</keyword>
<gene>
    <name evidence="3" type="ORF">CAV_0597</name>
</gene>
<dbReference type="Gene3D" id="3.30.700.10">
    <property type="entry name" value="Glycoprotein, Type 4 Pilin"/>
    <property type="match status" value="1"/>
</dbReference>
<dbReference type="KEGG" id="cavi:CAV_0597"/>
<evidence type="ECO:0000256" key="1">
    <source>
        <dbReference type="ARBA" id="ARBA00022481"/>
    </source>
</evidence>
<dbReference type="SUPFAM" id="SSF54523">
    <property type="entry name" value="Pili subunits"/>
    <property type="match status" value="1"/>
</dbReference>
<evidence type="ECO:0000256" key="2">
    <source>
        <dbReference type="SAM" id="Phobius"/>
    </source>
</evidence>
<evidence type="ECO:0000313" key="3">
    <source>
        <dbReference type="EMBL" id="ASQ30264.1"/>
    </source>
</evidence>
<organism evidence="3 4">
    <name type="scientific">Campylobacter avium LMG 24591</name>
    <dbReference type="NCBI Taxonomy" id="522484"/>
    <lineage>
        <taxon>Bacteria</taxon>
        <taxon>Pseudomonadati</taxon>
        <taxon>Campylobacterota</taxon>
        <taxon>Epsilonproteobacteria</taxon>
        <taxon>Campylobacterales</taxon>
        <taxon>Campylobacteraceae</taxon>
        <taxon>Campylobacter</taxon>
    </lineage>
</organism>
<keyword evidence="2" id="KW-0812">Transmembrane</keyword>
<keyword evidence="2" id="KW-0472">Membrane</keyword>
<dbReference type="InterPro" id="IPR000983">
    <property type="entry name" value="Bac_GSPG_pilin"/>
</dbReference>
<accession>A0A222MW54</accession>
<name>A0A222MW54_9BACT</name>
<protein>
    <submittedName>
        <fullName evidence="3">Putative type II secretion system protein</fullName>
    </submittedName>
</protein>
<reference evidence="3 4" key="1">
    <citation type="submission" date="2017-07" db="EMBL/GenBank/DDBJ databases">
        <title>Analysis of two Campylobacter avium genomes and identification of a novel hippuricase gene.</title>
        <authorList>
            <person name="Miller W.G."/>
            <person name="Chapman M.H."/>
            <person name="Yee E."/>
            <person name="Revez J."/>
            <person name="Bono J.L."/>
            <person name="Rossi M."/>
        </authorList>
    </citation>
    <scope>NUCLEOTIDE SEQUENCE [LARGE SCALE GENOMIC DNA]</scope>
    <source>
        <strain evidence="3 4">LMG 24591</strain>
    </source>
</reference>
<dbReference type="OrthoDB" id="5358236at2"/>
<dbReference type="AlphaFoldDB" id="A0A222MW54"/>
<feature type="transmembrane region" description="Helical" evidence="2">
    <location>
        <begin position="12"/>
        <end position="31"/>
    </location>
</feature>
<dbReference type="InterPro" id="IPR012902">
    <property type="entry name" value="N_methyl_site"/>
</dbReference>
<dbReference type="Proteomes" id="UP000201169">
    <property type="component" value="Chromosome"/>
</dbReference>
<dbReference type="NCBIfam" id="TIGR02532">
    <property type="entry name" value="IV_pilin_GFxxxE"/>
    <property type="match status" value="1"/>
</dbReference>
<dbReference type="EMBL" id="CP022347">
    <property type="protein sequence ID" value="ASQ30264.1"/>
    <property type="molecule type" value="Genomic_DNA"/>
</dbReference>
<sequence>MKFQKAFSLLELIFVMLIIALLASIALPYFSNSKSEAMLFRLKADLASIQSALAYAQNERILKNIQQNPAVLDEALINTEKQSLFYCSNDEIKACTGTSCCSFSLLTSPIYSNKKGWMKIAHNKYRFFLSPKRYLDFEYDPKEYSFKCTSSLCKDLL</sequence>